<keyword evidence="1" id="KW-0472">Membrane</keyword>
<evidence type="ECO:0008006" key="4">
    <source>
        <dbReference type="Google" id="ProtNLM"/>
    </source>
</evidence>
<evidence type="ECO:0000313" key="3">
    <source>
        <dbReference type="Proteomes" id="UP000517547"/>
    </source>
</evidence>
<accession>A0A7Y7Y635</accession>
<evidence type="ECO:0000256" key="1">
    <source>
        <dbReference type="SAM" id="Phobius"/>
    </source>
</evidence>
<dbReference type="AlphaFoldDB" id="A0A7Y7Y635"/>
<keyword evidence="1" id="KW-0812">Transmembrane</keyword>
<dbReference type="RefSeq" id="WP_017124494.1">
    <property type="nucleotide sequence ID" value="NZ_JACAOK010000022.1"/>
</dbReference>
<organism evidence="2 3">
    <name type="scientific">Pseudomonas gingeri</name>
    <dbReference type="NCBI Taxonomy" id="117681"/>
    <lineage>
        <taxon>Bacteria</taxon>
        <taxon>Pseudomonadati</taxon>
        <taxon>Pseudomonadota</taxon>
        <taxon>Gammaproteobacteria</taxon>
        <taxon>Pseudomonadales</taxon>
        <taxon>Pseudomonadaceae</taxon>
        <taxon>Pseudomonas</taxon>
    </lineage>
</organism>
<proteinExistence type="predicted"/>
<protein>
    <recommendedName>
        <fullName evidence="4">DNA methyltransferase</fullName>
    </recommendedName>
</protein>
<dbReference type="EMBL" id="JACAQE010000015">
    <property type="protein sequence ID" value="NWC18555.1"/>
    <property type="molecule type" value="Genomic_DNA"/>
</dbReference>
<evidence type="ECO:0000313" key="2">
    <source>
        <dbReference type="EMBL" id="NWC18555.1"/>
    </source>
</evidence>
<dbReference type="Proteomes" id="UP000517547">
    <property type="component" value="Unassembled WGS sequence"/>
</dbReference>
<feature type="transmembrane region" description="Helical" evidence="1">
    <location>
        <begin position="32"/>
        <end position="54"/>
    </location>
</feature>
<feature type="transmembrane region" description="Helical" evidence="1">
    <location>
        <begin position="66"/>
        <end position="90"/>
    </location>
</feature>
<name>A0A7Y7Y635_9PSED</name>
<reference evidence="2 3" key="1">
    <citation type="submission" date="2020-04" db="EMBL/GenBank/DDBJ databases">
        <title>Molecular characterization of pseudomonads from Agaricus bisporus reveal novel blotch 2 pathogens in Western Europe.</title>
        <authorList>
            <person name="Taparia T."/>
            <person name="Krijger M."/>
            <person name="Haynes E."/>
            <person name="Elpinstone J.G."/>
            <person name="Noble R."/>
            <person name="Van Der Wolf J."/>
        </authorList>
    </citation>
    <scope>NUCLEOTIDE SEQUENCE [LARGE SCALE GENOMIC DNA]</scope>
    <source>
        <strain evidence="2 3">IPO3738</strain>
    </source>
</reference>
<comment type="caution">
    <text evidence="2">The sequence shown here is derived from an EMBL/GenBank/DDBJ whole genome shotgun (WGS) entry which is preliminary data.</text>
</comment>
<sequence>MDFISLLIQLVSGAVGGNLAGAASDKYSLGPWFNSLAGGIGGVLLTQVLSAITNGSLGGSVGDMDLTAIVSSIAGGGVGGAVLSLIAGFIKAKLSAQ</sequence>
<keyword evidence="1" id="KW-1133">Transmembrane helix</keyword>
<gene>
    <name evidence="2" type="ORF">HX845_33270</name>
</gene>